<evidence type="ECO:0000313" key="2">
    <source>
        <dbReference type="EMBL" id="MBB3155340.1"/>
    </source>
</evidence>
<dbReference type="RefSeq" id="WP_183569924.1">
    <property type="nucleotide sequence ID" value="NZ_CBCSLB010000021.1"/>
</dbReference>
<evidence type="ECO:0000256" key="1">
    <source>
        <dbReference type="SAM" id="SignalP"/>
    </source>
</evidence>
<reference evidence="2 3" key="1">
    <citation type="submission" date="2020-08" db="EMBL/GenBank/DDBJ databases">
        <title>Genomic Encyclopedia of Type Strains, Phase III (KMG-III): the genomes of soil and plant-associated and newly described type strains.</title>
        <authorList>
            <person name="Whitman W."/>
        </authorList>
    </citation>
    <scope>NUCLEOTIDE SEQUENCE [LARGE SCALE GENOMIC DNA]</scope>
    <source>
        <strain evidence="2 3">CECT 8234</strain>
    </source>
</reference>
<evidence type="ECO:0000313" key="3">
    <source>
        <dbReference type="Proteomes" id="UP000518605"/>
    </source>
</evidence>
<protein>
    <submittedName>
        <fullName evidence="2">Uncharacterized protein</fullName>
    </submittedName>
</protein>
<accession>A0A7W5CDP8</accession>
<feature type="chain" id="PRO_5031218002" evidence="1">
    <location>
        <begin position="24"/>
        <end position="77"/>
    </location>
</feature>
<keyword evidence="1" id="KW-0732">Signal</keyword>
<name>A0A7W5CDP8_9BACL</name>
<gene>
    <name evidence="2" type="ORF">FHS16_005448</name>
</gene>
<feature type="signal peptide" evidence="1">
    <location>
        <begin position="1"/>
        <end position="23"/>
    </location>
</feature>
<comment type="caution">
    <text evidence="2">The sequence shown here is derived from an EMBL/GenBank/DDBJ whole genome shotgun (WGS) entry which is preliminary data.</text>
</comment>
<sequence>MKMMKKITLSSTIAAVVPATAFAADATNGNAFFISGLPATVISAADYYEDPSISTLGYSYYTTNARADFAGISNADI</sequence>
<dbReference type="AlphaFoldDB" id="A0A7W5CDP8"/>
<keyword evidence="3" id="KW-1185">Reference proteome</keyword>
<organism evidence="2 3">
    <name type="scientific">Paenibacillus endophyticus</name>
    <dbReference type="NCBI Taxonomy" id="1294268"/>
    <lineage>
        <taxon>Bacteria</taxon>
        <taxon>Bacillati</taxon>
        <taxon>Bacillota</taxon>
        <taxon>Bacilli</taxon>
        <taxon>Bacillales</taxon>
        <taxon>Paenibacillaceae</taxon>
        <taxon>Paenibacillus</taxon>
    </lineage>
</organism>
<dbReference type="Proteomes" id="UP000518605">
    <property type="component" value="Unassembled WGS sequence"/>
</dbReference>
<proteinExistence type="predicted"/>
<dbReference type="EMBL" id="JACHXW010000023">
    <property type="protein sequence ID" value="MBB3155340.1"/>
    <property type="molecule type" value="Genomic_DNA"/>
</dbReference>